<protein>
    <submittedName>
        <fullName evidence="11">SIFAR-like protein</fullName>
    </submittedName>
</protein>
<feature type="domain" description="G-protein coupled receptors family 1 profile" evidence="10">
    <location>
        <begin position="1"/>
        <end position="212"/>
    </location>
</feature>
<keyword evidence="4 8" id="KW-0297">G-protein coupled receptor</keyword>
<evidence type="ECO:0000256" key="9">
    <source>
        <dbReference type="SAM" id="Phobius"/>
    </source>
</evidence>
<dbReference type="SUPFAM" id="SSF81321">
    <property type="entry name" value="Family A G protein-coupled receptor-like"/>
    <property type="match status" value="1"/>
</dbReference>
<evidence type="ECO:0000256" key="3">
    <source>
        <dbReference type="ARBA" id="ARBA00022989"/>
    </source>
</evidence>
<feature type="transmembrane region" description="Helical" evidence="9">
    <location>
        <begin position="99"/>
        <end position="123"/>
    </location>
</feature>
<keyword evidence="12" id="KW-1185">Reference proteome</keyword>
<dbReference type="InterPro" id="IPR017452">
    <property type="entry name" value="GPCR_Rhodpsn_7TM"/>
</dbReference>
<keyword evidence="5 9" id="KW-0472">Membrane</keyword>
<accession>A0ABY7DIC1</accession>
<evidence type="ECO:0000259" key="10">
    <source>
        <dbReference type="PROSITE" id="PS50262"/>
    </source>
</evidence>
<evidence type="ECO:0000313" key="11">
    <source>
        <dbReference type="EMBL" id="WAQ96668.1"/>
    </source>
</evidence>
<gene>
    <name evidence="11" type="ORF">MAR_029358</name>
</gene>
<sequence>WRYGAFLCKATPYLQGVSVCASVNFLAAIAADRYLAICYTLEHKMTWTIGKVIVCVIWLFSLCIMTPWALFYKLKAEVIQTQEFSFCYQEWPVENGESVFLLIVFISCYVIPLVLIIGCYFMIALRVSTRNAPGIFRYNNVIQKSKVKVIKMLVLIVLLFAISWLPLYIIFLVFAFNPPDPHSKTADILINVCVPIAQWLGNSNSCMNPIIYCFYSKTIRKRTVAMLSCSRNIEVRRRQSRYSSTRLMSVDYTNGQITLRLNKRRCESINFLPPKNGNYICESTFYD</sequence>
<dbReference type="PANTHER" id="PTHR45695">
    <property type="entry name" value="LEUCOKININ RECEPTOR-RELATED"/>
    <property type="match status" value="1"/>
</dbReference>
<comment type="similarity">
    <text evidence="8">Belongs to the G-protein coupled receptor 1 family.</text>
</comment>
<evidence type="ECO:0000256" key="2">
    <source>
        <dbReference type="ARBA" id="ARBA00022692"/>
    </source>
</evidence>
<keyword evidence="6 8" id="KW-0675">Receptor</keyword>
<evidence type="ECO:0000256" key="5">
    <source>
        <dbReference type="ARBA" id="ARBA00023136"/>
    </source>
</evidence>
<dbReference type="PROSITE" id="PS00237">
    <property type="entry name" value="G_PROTEIN_RECEP_F1_1"/>
    <property type="match status" value="1"/>
</dbReference>
<dbReference type="InterPro" id="IPR000276">
    <property type="entry name" value="GPCR_Rhodpsn"/>
</dbReference>
<comment type="subcellular location">
    <subcellularLocation>
        <location evidence="1">Membrane</location>
        <topology evidence="1">Multi-pass membrane protein</topology>
    </subcellularLocation>
</comment>
<reference evidence="11" key="1">
    <citation type="submission" date="2022-11" db="EMBL/GenBank/DDBJ databases">
        <title>Centuries of genome instability and evolution in soft-shell clam transmissible cancer (bioRxiv).</title>
        <authorList>
            <person name="Hart S.F.M."/>
            <person name="Yonemitsu M.A."/>
            <person name="Giersch R.M."/>
            <person name="Beal B.F."/>
            <person name="Arriagada G."/>
            <person name="Davis B.W."/>
            <person name="Ostrander E.A."/>
            <person name="Goff S.P."/>
            <person name="Metzger M.J."/>
        </authorList>
    </citation>
    <scope>NUCLEOTIDE SEQUENCE</scope>
    <source>
        <strain evidence="11">MELC-2E11</strain>
        <tissue evidence="11">Siphon/mantle</tissue>
    </source>
</reference>
<feature type="transmembrane region" description="Helical" evidence="9">
    <location>
        <begin position="153"/>
        <end position="176"/>
    </location>
</feature>
<name>A0ABY7DIC1_MYAAR</name>
<proteinExistence type="inferred from homology"/>
<evidence type="ECO:0000256" key="6">
    <source>
        <dbReference type="ARBA" id="ARBA00023170"/>
    </source>
</evidence>
<dbReference type="PANTHER" id="PTHR45695:SF9">
    <property type="entry name" value="LEUCOKININ RECEPTOR"/>
    <property type="match status" value="1"/>
</dbReference>
<evidence type="ECO:0000256" key="1">
    <source>
        <dbReference type="ARBA" id="ARBA00004141"/>
    </source>
</evidence>
<dbReference type="EMBL" id="CP111013">
    <property type="protein sequence ID" value="WAQ96668.1"/>
    <property type="molecule type" value="Genomic_DNA"/>
</dbReference>
<keyword evidence="2 8" id="KW-0812">Transmembrane</keyword>
<dbReference type="Proteomes" id="UP001164746">
    <property type="component" value="Chromosome 2"/>
</dbReference>
<keyword evidence="7 8" id="KW-0807">Transducer</keyword>
<evidence type="ECO:0000256" key="7">
    <source>
        <dbReference type="ARBA" id="ARBA00023224"/>
    </source>
</evidence>
<evidence type="ECO:0000313" key="12">
    <source>
        <dbReference type="Proteomes" id="UP001164746"/>
    </source>
</evidence>
<feature type="non-terminal residue" evidence="11">
    <location>
        <position position="1"/>
    </location>
</feature>
<feature type="transmembrane region" description="Helical" evidence="9">
    <location>
        <begin position="12"/>
        <end position="31"/>
    </location>
</feature>
<keyword evidence="3 9" id="KW-1133">Transmembrane helix</keyword>
<feature type="transmembrane region" description="Helical" evidence="9">
    <location>
        <begin position="52"/>
        <end position="71"/>
    </location>
</feature>
<evidence type="ECO:0000256" key="4">
    <source>
        <dbReference type="ARBA" id="ARBA00023040"/>
    </source>
</evidence>
<dbReference type="Pfam" id="PF00001">
    <property type="entry name" value="7tm_1"/>
    <property type="match status" value="1"/>
</dbReference>
<dbReference type="PROSITE" id="PS50262">
    <property type="entry name" value="G_PROTEIN_RECEP_F1_2"/>
    <property type="match status" value="1"/>
</dbReference>
<evidence type="ECO:0000256" key="8">
    <source>
        <dbReference type="RuleBase" id="RU000688"/>
    </source>
</evidence>
<dbReference type="Gene3D" id="1.20.1070.10">
    <property type="entry name" value="Rhodopsin 7-helix transmembrane proteins"/>
    <property type="match status" value="1"/>
</dbReference>
<dbReference type="PRINTS" id="PR00237">
    <property type="entry name" value="GPCRRHODOPSN"/>
</dbReference>
<organism evidence="11 12">
    <name type="scientific">Mya arenaria</name>
    <name type="common">Soft-shell clam</name>
    <dbReference type="NCBI Taxonomy" id="6604"/>
    <lineage>
        <taxon>Eukaryota</taxon>
        <taxon>Metazoa</taxon>
        <taxon>Spiralia</taxon>
        <taxon>Lophotrochozoa</taxon>
        <taxon>Mollusca</taxon>
        <taxon>Bivalvia</taxon>
        <taxon>Autobranchia</taxon>
        <taxon>Heteroconchia</taxon>
        <taxon>Euheterodonta</taxon>
        <taxon>Imparidentia</taxon>
        <taxon>Neoheterodontei</taxon>
        <taxon>Myida</taxon>
        <taxon>Myoidea</taxon>
        <taxon>Myidae</taxon>
        <taxon>Mya</taxon>
    </lineage>
</organism>